<dbReference type="EMBL" id="UGNW01000001">
    <property type="protein sequence ID" value="STX31292.1"/>
    <property type="molecule type" value="Genomic_DNA"/>
</dbReference>
<evidence type="ECO:0000313" key="3">
    <source>
        <dbReference type="EMBL" id="STX31292.1"/>
    </source>
</evidence>
<feature type="region of interest" description="Disordered" evidence="1">
    <location>
        <begin position="174"/>
        <end position="200"/>
    </location>
</feature>
<organism evidence="3 5">
    <name type="scientific">Legionella birminghamensis</name>
    <dbReference type="NCBI Taxonomy" id="28083"/>
    <lineage>
        <taxon>Bacteria</taxon>
        <taxon>Pseudomonadati</taxon>
        <taxon>Pseudomonadota</taxon>
        <taxon>Gammaproteobacteria</taxon>
        <taxon>Legionellales</taxon>
        <taxon>Legionellaceae</taxon>
        <taxon>Legionella</taxon>
    </lineage>
</organism>
<feature type="compositionally biased region" description="Basic and acidic residues" evidence="1">
    <location>
        <begin position="40"/>
        <end position="49"/>
    </location>
</feature>
<feature type="compositionally biased region" description="Basic and acidic residues" evidence="1">
    <location>
        <begin position="9"/>
        <end position="27"/>
    </location>
</feature>
<evidence type="ECO:0000256" key="1">
    <source>
        <dbReference type="SAM" id="MobiDB-lite"/>
    </source>
</evidence>
<protein>
    <submittedName>
        <fullName evidence="3">Dot/Icm secretion system substrate</fullName>
    </submittedName>
    <submittedName>
        <fullName evidence="2">Substrate of the Dot/Icm secretion system</fullName>
    </submittedName>
</protein>
<feature type="region of interest" description="Disordered" evidence="1">
    <location>
        <begin position="1"/>
        <end position="65"/>
    </location>
</feature>
<evidence type="ECO:0000313" key="5">
    <source>
        <dbReference type="Proteomes" id="UP000255066"/>
    </source>
</evidence>
<reference evidence="3 5" key="2">
    <citation type="submission" date="2018-06" db="EMBL/GenBank/DDBJ databases">
        <authorList>
            <consortium name="Pathogen Informatics"/>
            <person name="Doyle S."/>
        </authorList>
    </citation>
    <scope>NUCLEOTIDE SEQUENCE [LARGE SCALE GENOMIC DNA]</scope>
    <source>
        <strain evidence="3 5">NCTC12437</strain>
    </source>
</reference>
<dbReference type="Proteomes" id="UP000255066">
    <property type="component" value="Unassembled WGS sequence"/>
</dbReference>
<evidence type="ECO:0000313" key="2">
    <source>
        <dbReference type="EMBL" id="KTC67999.1"/>
    </source>
</evidence>
<feature type="compositionally biased region" description="Low complexity" evidence="1">
    <location>
        <begin position="28"/>
        <end position="39"/>
    </location>
</feature>
<name>A0A378I8X0_9GAMM</name>
<dbReference type="RefSeq" id="WP_058524597.1">
    <property type="nucleotide sequence ID" value="NZ_CAAAHV010000027.1"/>
</dbReference>
<dbReference type="OrthoDB" id="5637986at2"/>
<gene>
    <name evidence="2" type="ORF">Lbir_2601</name>
    <name evidence="3" type="ORF">NCTC12437_01063</name>
</gene>
<evidence type="ECO:0000313" key="4">
    <source>
        <dbReference type="Proteomes" id="UP000054735"/>
    </source>
</evidence>
<dbReference type="Proteomes" id="UP000054735">
    <property type="component" value="Unassembled WGS sequence"/>
</dbReference>
<keyword evidence="4" id="KW-1185">Reference proteome</keyword>
<dbReference type="AlphaFoldDB" id="A0A378I8X0"/>
<accession>A0A378I8X0</accession>
<reference evidence="2 4" key="1">
    <citation type="submission" date="2015-11" db="EMBL/GenBank/DDBJ databases">
        <title>Genomic analysis of 38 Legionella species identifies large and diverse effector repertoires.</title>
        <authorList>
            <person name="Burstein D."/>
            <person name="Amaro F."/>
            <person name="Zusman T."/>
            <person name="Lifshitz Z."/>
            <person name="Cohen O."/>
            <person name="Gilbert J.A."/>
            <person name="Pupko T."/>
            <person name="Shuman H.A."/>
            <person name="Segal G."/>
        </authorList>
    </citation>
    <scope>NUCLEOTIDE SEQUENCE [LARGE SCALE GENOMIC DNA]</scope>
    <source>
        <strain evidence="2 4">CDC#1407-AL-14</strain>
    </source>
</reference>
<dbReference type="EMBL" id="LNXT01000048">
    <property type="protein sequence ID" value="KTC67999.1"/>
    <property type="molecule type" value="Genomic_DNA"/>
</dbReference>
<sequence length="200" mass="22092">MTKAKTQKHKEQLEAERAAAQAREAEAQRQAALQEGAVPEPDKKKKTEEEAAPEPVTIKKHSINDEDWEKIAEQFKQDFGRELEEDGSMVFPSHEAAVNFFTEQAAKKLEFLAMQMQDNKPTGFAVFSCGDGQLYQGTIEEIKAAIEIANQENPQAMYTKALKTLSEIPSFNPASSMRGALDNLKKPDVEEAPGSGPAPK</sequence>
<proteinExistence type="predicted"/>